<dbReference type="GO" id="GO:0006614">
    <property type="term" value="P:SRP-dependent cotranslational protein targeting to membrane"/>
    <property type="evidence" value="ECO:0007669"/>
    <property type="project" value="InterPro"/>
</dbReference>
<evidence type="ECO:0000313" key="12">
    <source>
        <dbReference type="EMBL" id="CAJ0578346.1"/>
    </source>
</evidence>
<evidence type="ECO:0000256" key="6">
    <source>
        <dbReference type="ARBA" id="ARBA00022824"/>
    </source>
</evidence>
<keyword evidence="13" id="KW-1185">Reference proteome</keyword>
<evidence type="ECO:0000256" key="2">
    <source>
        <dbReference type="ARBA" id="ARBA00004477"/>
    </source>
</evidence>
<dbReference type="Proteomes" id="UP001177023">
    <property type="component" value="Unassembled WGS sequence"/>
</dbReference>
<protein>
    <recommendedName>
        <fullName evidence="4">Translocon-associated protein subunit gamma</fullName>
    </recommendedName>
    <alternativeName>
        <fullName evidence="9">Signal sequence receptor subunit gamma</fullName>
    </alternativeName>
</protein>
<dbReference type="PANTHER" id="PTHR13399">
    <property type="entry name" value="TRANSLOCON-ASSOCIATED PROTEIN TRAP , GAMMA SUBUNIT"/>
    <property type="match status" value="1"/>
</dbReference>
<name>A0AA36D099_9BILA</name>
<comment type="similarity">
    <text evidence="3">Belongs to the TRAP-gamma family.</text>
</comment>
<feature type="non-terminal residue" evidence="12">
    <location>
        <position position="190"/>
    </location>
</feature>
<reference evidence="12" key="1">
    <citation type="submission" date="2023-06" db="EMBL/GenBank/DDBJ databases">
        <authorList>
            <person name="Delattre M."/>
        </authorList>
    </citation>
    <scope>NUCLEOTIDE SEQUENCE</scope>
    <source>
        <strain evidence="12">AF72</strain>
    </source>
</reference>
<feature type="transmembrane region" description="Helical" evidence="11">
    <location>
        <begin position="65"/>
        <end position="85"/>
    </location>
</feature>
<evidence type="ECO:0000313" key="13">
    <source>
        <dbReference type="Proteomes" id="UP001177023"/>
    </source>
</evidence>
<dbReference type="EMBL" id="CATQJA010002653">
    <property type="protein sequence ID" value="CAJ0578346.1"/>
    <property type="molecule type" value="Genomic_DNA"/>
</dbReference>
<dbReference type="AlphaFoldDB" id="A0AA36D099"/>
<dbReference type="InterPro" id="IPR009779">
    <property type="entry name" value="SSR3"/>
</dbReference>
<evidence type="ECO:0000256" key="5">
    <source>
        <dbReference type="ARBA" id="ARBA00022692"/>
    </source>
</evidence>
<dbReference type="Pfam" id="PF07074">
    <property type="entry name" value="TRAP-gamma"/>
    <property type="match status" value="1"/>
</dbReference>
<feature type="transmembrane region" description="Helical" evidence="11">
    <location>
        <begin position="36"/>
        <end position="53"/>
    </location>
</feature>
<keyword evidence="6" id="KW-0256">Endoplasmic reticulum</keyword>
<evidence type="ECO:0000256" key="1">
    <source>
        <dbReference type="ARBA" id="ARBA00002838"/>
    </source>
</evidence>
<feature type="transmembrane region" description="Helical" evidence="11">
    <location>
        <begin position="167"/>
        <end position="185"/>
    </location>
</feature>
<gene>
    <name evidence="12" type="ORF">MSPICULIGERA_LOCUS16604</name>
</gene>
<evidence type="ECO:0000256" key="10">
    <source>
        <dbReference type="SAM" id="MobiDB-lite"/>
    </source>
</evidence>
<evidence type="ECO:0000256" key="11">
    <source>
        <dbReference type="SAM" id="Phobius"/>
    </source>
</evidence>
<evidence type="ECO:0000256" key="4">
    <source>
        <dbReference type="ARBA" id="ARBA00022231"/>
    </source>
</evidence>
<comment type="function">
    <text evidence="1">TRAP proteins are part of a complex whose function is to bind calcium to the ER membrane and thereby regulate the retention of ER resident proteins.</text>
</comment>
<dbReference type="PANTHER" id="PTHR13399:SF2">
    <property type="entry name" value="TRANSLOCON-ASSOCIATED PROTEIN SUBUNIT GAMMA"/>
    <property type="match status" value="1"/>
</dbReference>
<dbReference type="GO" id="GO:0005789">
    <property type="term" value="C:endoplasmic reticulum membrane"/>
    <property type="evidence" value="ECO:0007669"/>
    <property type="project" value="UniProtKB-SubCell"/>
</dbReference>
<evidence type="ECO:0000256" key="9">
    <source>
        <dbReference type="ARBA" id="ARBA00030917"/>
    </source>
</evidence>
<proteinExistence type="inferred from homology"/>
<comment type="subcellular location">
    <subcellularLocation>
        <location evidence="2">Endoplasmic reticulum membrane</location>
        <topology evidence="2">Multi-pass membrane protein</topology>
    </subcellularLocation>
</comment>
<accession>A0AA36D099</accession>
<feature type="transmembrane region" description="Helical" evidence="11">
    <location>
        <begin position="139"/>
        <end position="161"/>
    </location>
</feature>
<evidence type="ECO:0000256" key="8">
    <source>
        <dbReference type="ARBA" id="ARBA00023136"/>
    </source>
</evidence>
<comment type="caution">
    <text evidence="12">The sequence shown here is derived from an EMBL/GenBank/DDBJ whole genome shotgun (WGS) entry which is preliminary data.</text>
</comment>
<keyword evidence="7 11" id="KW-1133">Transmembrane helix</keyword>
<feature type="region of interest" description="Disordered" evidence="10">
    <location>
        <begin position="100"/>
        <end position="130"/>
    </location>
</feature>
<sequence>MATSKQTKGTKVGKFSREEEMLLFSFPNSDTSMKDTVGFAVNSALAALTQLYFFYAIKRVNLQEGWALCTITVLVAIVLLTWAAMNLKRLLKTRILQKRKPNSGRDGNKKTSVDKKMTQKEKDERALYRRGEGAEGESTWLAIAFTNTFFISASLIISYAFLRSSHPLLQCIVTMCSAAGFVAFCSTSKK</sequence>
<evidence type="ECO:0000256" key="3">
    <source>
        <dbReference type="ARBA" id="ARBA00007990"/>
    </source>
</evidence>
<organism evidence="12 13">
    <name type="scientific">Mesorhabditis spiculigera</name>
    <dbReference type="NCBI Taxonomy" id="96644"/>
    <lineage>
        <taxon>Eukaryota</taxon>
        <taxon>Metazoa</taxon>
        <taxon>Ecdysozoa</taxon>
        <taxon>Nematoda</taxon>
        <taxon>Chromadorea</taxon>
        <taxon>Rhabditida</taxon>
        <taxon>Rhabditina</taxon>
        <taxon>Rhabditomorpha</taxon>
        <taxon>Rhabditoidea</taxon>
        <taxon>Rhabditidae</taxon>
        <taxon>Mesorhabditinae</taxon>
        <taxon>Mesorhabditis</taxon>
    </lineage>
</organism>
<feature type="compositionally biased region" description="Basic and acidic residues" evidence="10">
    <location>
        <begin position="106"/>
        <end position="130"/>
    </location>
</feature>
<keyword evidence="8 11" id="KW-0472">Membrane</keyword>
<keyword evidence="5 11" id="KW-0812">Transmembrane</keyword>
<evidence type="ECO:0000256" key="7">
    <source>
        <dbReference type="ARBA" id="ARBA00022989"/>
    </source>
</evidence>